<name>A0ABT9RF15_9ACTN</name>
<dbReference type="RefSeq" id="WP_306869958.1">
    <property type="nucleotide sequence ID" value="NZ_JAUSRB010000002.1"/>
</dbReference>
<dbReference type="EMBL" id="JAUSRB010000002">
    <property type="protein sequence ID" value="MDP9867857.1"/>
    <property type="molecule type" value="Genomic_DNA"/>
</dbReference>
<dbReference type="Gene3D" id="2.30.110.10">
    <property type="entry name" value="Electron Transport, Fmn-binding Protein, Chain A"/>
    <property type="match status" value="1"/>
</dbReference>
<comment type="caution">
    <text evidence="1">The sequence shown here is derived from an EMBL/GenBank/DDBJ whole genome shotgun (WGS) entry which is preliminary data.</text>
</comment>
<proteinExistence type="predicted"/>
<dbReference type="SUPFAM" id="SSF50475">
    <property type="entry name" value="FMN-binding split barrel"/>
    <property type="match status" value="1"/>
</dbReference>
<protein>
    <submittedName>
        <fullName evidence="1">Nitroimidazol reductase NimA-like FMN-containing flavoprotein (Pyridoxamine 5'-phosphate oxidase superfamily)</fullName>
    </submittedName>
</protein>
<accession>A0ABT9RF15</accession>
<dbReference type="Proteomes" id="UP001230426">
    <property type="component" value="Unassembled WGS sequence"/>
</dbReference>
<sequence length="134" mass="14114">MRPDTAGAHVLSREECIGLLASAPIGRIVFTDRALPAVQPVGFCLDGEDIVIRAVEGSAVAATRDAVVAFEADDFDSRTRTGWSVTAVGYARAVSDPVEIARLSALPLTTWVPGGGTLFIKIPAELVAGRCIRH</sequence>
<gene>
    <name evidence="1" type="ORF">J2S55_007123</name>
</gene>
<organism evidence="1 2">
    <name type="scientific">Streptosporangium brasiliense</name>
    <dbReference type="NCBI Taxonomy" id="47480"/>
    <lineage>
        <taxon>Bacteria</taxon>
        <taxon>Bacillati</taxon>
        <taxon>Actinomycetota</taxon>
        <taxon>Actinomycetes</taxon>
        <taxon>Streptosporangiales</taxon>
        <taxon>Streptosporangiaceae</taxon>
        <taxon>Streptosporangium</taxon>
    </lineage>
</organism>
<dbReference type="Pfam" id="PF12900">
    <property type="entry name" value="Pyridox_ox_2"/>
    <property type="match status" value="1"/>
</dbReference>
<dbReference type="InterPro" id="IPR012349">
    <property type="entry name" value="Split_barrel_FMN-bd"/>
</dbReference>
<reference evidence="1 2" key="1">
    <citation type="submission" date="2023-07" db="EMBL/GenBank/DDBJ databases">
        <title>Sequencing the genomes of 1000 actinobacteria strains.</title>
        <authorList>
            <person name="Klenk H.-P."/>
        </authorList>
    </citation>
    <scope>NUCLEOTIDE SEQUENCE [LARGE SCALE GENOMIC DNA]</scope>
    <source>
        <strain evidence="1 2">DSM 44109</strain>
    </source>
</reference>
<dbReference type="InterPro" id="IPR024747">
    <property type="entry name" value="Pyridox_Oxase-rel"/>
</dbReference>
<keyword evidence="2" id="KW-1185">Reference proteome</keyword>
<evidence type="ECO:0000313" key="1">
    <source>
        <dbReference type="EMBL" id="MDP9867857.1"/>
    </source>
</evidence>
<evidence type="ECO:0000313" key="2">
    <source>
        <dbReference type="Proteomes" id="UP001230426"/>
    </source>
</evidence>